<sequence>MNTQRTPPSTKSLRHGQSLSESDLTSTAETGNKPAGKVTISNKRQRVDDSPNHETNQFTSTFNDFKAEIMKMLTEWKTENADRLAIWKAEHDAILSGLTKDISDLKIQCSQIRESHLEIDRSVKFVNTCYEEIKNKFDEIQKLRKENDERTVQLEQFIQDLQLQSRPATIELRNVPQKTKETTDDLVAVVSAIGKVVDIAIEPSNLRDLYRLPGISGTPRPIVAEFISVPKRNEFLSNVRRYNKERPITDKLNTASIGVPGDKKPIYVDEHLPPSKKKLFYDARTFAKANKFSCWNSHGRILLRRDSNDLNEKPIQIKSAKCILALTKKQ</sequence>
<dbReference type="EMBL" id="NWSH01001156">
    <property type="protein sequence ID" value="PCG72321.1"/>
    <property type="molecule type" value="Genomic_DNA"/>
</dbReference>
<organism evidence="3">
    <name type="scientific">Heliothis virescens</name>
    <name type="common">Tobacco budworm moth</name>
    <dbReference type="NCBI Taxonomy" id="7102"/>
    <lineage>
        <taxon>Eukaryota</taxon>
        <taxon>Metazoa</taxon>
        <taxon>Ecdysozoa</taxon>
        <taxon>Arthropoda</taxon>
        <taxon>Hexapoda</taxon>
        <taxon>Insecta</taxon>
        <taxon>Pterygota</taxon>
        <taxon>Neoptera</taxon>
        <taxon>Endopterygota</taxon>
        <taxon>Lepidoptera</taxon>
        <taxon>Glossata</taxon>
        <taxon>Ditrysia</taxon>
        <taxon>Noctuoidea</taxon>
        <taxon>Noctuidae</taxon>
        <taxon>Heliothinae</taxon>
        <taxon>Heliothis</taxon>
    </lineage>
</organism>
<evidence type="ECO:0000313" key="3">
    <source>
        <dbReference type="EMBL" id="PCG72321.1"/>
    </source>
</evidence>
<accession>A0A2A4JK29</accession>
<gene>
    <name evidence="3" type="ORF">B5V51_918</name>
</gene>
<dbReference type="AlphaFoldDB" id="A0A2A4JK29"/>
<evidence type="ECO:0000256" key="1">
    <source>
        <dbReference type="SAM" id="Coils"/>
    </source>
</evidence>
<feature type="region of interest" description="Disordered" evidence="2">
    <location>
        <begin position="1"/>
        <end position="58"/>
    </location>
</feature>
<reference evidence="3" key="1">
    <citation type="submission" date="2017-09" db="EMBL/GenBank/DDBJ databases">
        <title>Contemporary evolution of a Lepidopteran species, Heliothis virescens, in response to modern agricultural practices.</title>
        <authorList>
            <person name="Fritz M.L."/>
            <person name="Deyonke A.M."/>
            <person name="Papanicolaou A."/>
            <person name="Micinski S."/>
            <person name="Westbrook J."/>
            <person name="Gould F."/>
        </authorList>
    </citation>
    <scope>NUCLEOTIDE SEQUENCE [LARGE SCALE GENOMIC DNA]</scope>
    <source>
        <strain evidence="3">HvINT-</strain>
        <tissue evidence="3">Whole body</tissue>
    </source>
</reference>
<keyword evidence="1" id="KW-0175">Coiled coil</keyword>
<dbReference type="STRING" id="7102.A0A2A4JK29"/>
<proteinExistence type="predicted"/>
<protein>
    <recommendedName>
        <fullName evidence="4">Zinc finger DNA binding protein</fullName>
    </recommendedName>
</protein>
<evidence type="ECO:0008006" key="4">
    <source>
        <dbReference type="Google" id="ProtNLM"/>
    </source>
</evidence>
<feature type="coiled-coil region" evidence="1">
    <location>
        <begin position="126"/>
        <end position="160"/>
    </location>
</feature>
<comment type="caution">
    <text evidence="3">The sequence shown here is derived from an EMBL/GenBank/DDBJ whole genome shotgun (WGS) entry which is preliminary data.</text>
</comment>
<evidence type="ECO:0000256" key="2">
    <source>
        <dbReference type="SAM" id="MobiDB-lite"/>
    </source>
</evidence>
<name>A0A2A4JK29_HELVI</name>
<feature type="compositionally biased region" description="Polar residues" evidence="2">
    <location>
        <begin position="1"/>
        <end position="30"/>
    </location>
</feature>